<evidence type="ECO:0000256" key="9">
    <source>
        <dbReference type="ARBA" id="ARBA00023207"/>
    </source>
</evidence>
<dbReference type="PANTHER" id="PTHR10822">
    <property type="entry name" value="GLYPICAN"/>
    <property type="match status" value="1"/>
</dbReference>
<dbReference type="GO" id="GO:0009986">
    <property type="term" value="C:cell surface"/>
    <property type="evidence" value="ECO:0007669"/>
    <property type="project" value="TreeGrafter"/>
</dbReference>
<dbReference type="GO" id="GO:0098552">
    <property type="term" value="C:side of membrane"/>
    <property type="evidence" value="ECO:0007669"/>
    <property type="project" value="UniProtKB-KW"/>
</dbReference>
<evidence type="ECO:0000313" key="14">
    <source>
        <dbReference type="EMBL" id="KAF8569801.1"/>
    </source>
</evidence>
<keyword evidence="9" id="KW-0357">Heparan sulfate</keyword>
<keyword evidence="6" id="KW-0654">Proteoglycan</keyword>
<dbReference type="OrthoDB" id="10010764at2759"/>
<keyword evidence="10" id="KW-0449">Lipoprotein</keyword>
<feature type="region of interest" description="Disordered" evidence="12">
    <location>
        <begin position="511"/>
        <end position="548"/>
    </location>
</feature>
<evidence type="ECO:0000256" key="2">
    <source>
        <dbReference type="ARBA" id="ARBA00010260"/>
    </source>
</evidence>
<feature type="compositionally biased region" description="Polar residues" evidence="12">
    <location>
        <begin position="511"/>
        <end position="522"/>
    </location>
</feature>
<keyword evidence="3" id="KW-1003">Cell membrane</keyword>
<evidence type="ECO:0000256" key="5">
    <source>
        <dbReference type="ARBA" id="ARBA00022729"/>
    </source>
</evidence>
<keyword evidence="4" id="KW-0336">GPI-anchor</keyword>
<comment type="subcellular location">
    <subcellularLocation>
        <location evidence="1">Cell membrane</location>
        <topology evidence="1">Lipid-anchor</topology>
        <topology evidence="1">GPI-anchor</topology>
    </subcellularLocation>
</comment>
<dbReference type="GO" id="GO:0045202">
    <property type="term" value="C:synapse"/>
    <property type="evidence" value="ECO:0007669"/>
    <property type="project" value="TreeGrafter"/>
</dbReference>
<keyword evidence="5 13" id="KW-0732">Signal</keyword>
<dbReference type="EMBL" id="JTDF01001588">
    <property type="protein sequence ID" value="KAF8569801.1"/>
    <property type="molecule type" value="Genomic_DNA"/>
</dbReference>
<keyword evidence="8" id="KW-0325">Glycoprotein</keyword>
<protein>
    <submittedName>
        <fullName evidence="14">Uncharacterized protein</fullName>
    </submittedName>
</protein>
<evidence type="ECO:0000313" key="15">
    <source>
        <dbReference type="Proteomes" id="UP000699462"/>
    </source>
</evidence>
<evidence type="ECO:0000256" key="4">
    <source>
        <dbReference type="ARBA" id="ARBA00022622"/>
    </source>
</evidence>
<evidence type="ECO:0000256" key="6">
    <source>
        <dbReference type="ARBA" id="ARBA00022974"/>
    </source>
</evidence>
<dbReference type="GO" id="GO:0009966">
    <property type="term" value="P:regulation of signal transduction"/>
    <property type="evidence" value="ECO:0007669"/>
    <property type="project" value="InterPro"/>
</dbReference>
<evidence type="ECO:0000256" key="1">
    <source>
        <dbReference type="ARBA" id="ARBA00004609"/>
    </source>
</evidence>
<dbReference type="GO" id="GO:1905475">
    <property type="term" value="P:regulation of protein localization to membrane"/>
    <property type="evidence" value="ECO:0007669"/>
    <property type="project" value="TreeGrafter"/>
</dbReference>
<accession>A0A8T0DT27</accession>
<proteinExistence type="inferred from homology"/>
<evidence type="ECO:0000256" key="7">
    <source>
        <dbReference type="ARBA" id="ARBA00023136"/>
    </source>
</evidence>
<dbReference type="PANTHER" id="PTHR10822:SF30">
    <property type="entry name" value="DALLY-LIKE, ISOFORM A"/>
    <property type="match status" value="1"/>
</dbReference>
<name>A0A8T0DT27_9TREM</name>
<feature type="compositionally biased region" description="Polar residues" evidence="12">
    <location>
        <begin position="608"/>
        <end position="618"/>
    </location>
</feature>
<sequence>MPWNIFSFINAISYLLWLIHCTWSFNNCSEVVRSWEQYPNASLSALPAHHDAVMDSCSIFEDSRGTCCSSETSGILWVVGLSEFNYAWNEWLFTSFQPFWSDSLYLRRFFLTSLNSTMHTLHTSFKSSYGYNYERNQDLFFLFFDKLKKYMFGIEQNLAQIVDDFFHELLIRVVRLLLFADSDSDLQTANCVAVELEKHGPFDRIPEGVKTMTARAFPPARIVGNALVLASETVLMLFNQTLVRGACFQQWLRLRQCSSCYSVVDPPICLSSCRVAFSHCFTGIKQLDSKWDKMLDSLLRMLTRLQGPASFPHVNRPLQMHITDAIMSLQRVFSQMDNSIIANCTIKTEQSVIESHLARQRRSPFVTDNEPRRIELDESLPTVYQAPSLTNWSREAIRKYSNFRSLFENLAVRFCTPGFLRSSRMSHQSSKTCWNGRRLVSRDEDLKASPTPPMELWSGLTDSLARMDKMILMLENITRFDADPDYLPMENPHLRDRLIYETGGPSFMQWFNETGRGTSEGRTANRYDSPLRAPSGPGGSRYSSSLGSANRLQIQRQNRPSGFNGADGNGFDPWSLPSSYQDRELVSKNYHTPSHAFTGDLRSSLTRPIVTSDSSQRRQYGLLSKPISRRLPPFSTSSASSSDDAGFMFSPPLNQFTSKAYAEPLVSAPTFLGGYGRSRWQQTQHEGRNFPLFNGANTLHETADLSTADSTFLRAPVQVWIPDSHTVVKGRPDLYVPIADNNDGHVRTAPDLRLFLVYLQFKLIWNVIFLIR</sequence>
<dbReference type="AlphaFoldDB" id="A0A8T0DT27"/>
<evidence type="ECO:0000256" key="3">
    <source>
        <dbReference type="ARBA" id="ARBA00022475"/>
    </source>
</evidence>
<evidence type="ECO:0000256" key="10">
    <source>
        <dbReference type="ARBA" id="ARBA00023288"/>
    </source>
</evidence>
<evidence type="ECO:0000256" key="12">
    <source>
        <dbReference type="SAM" id="MobiDB-lite"/>
    </source>
</evidence>
<dbReference type="Pfam" id="PF01153">
    <property type="entry name" value="Glypican"/>
    <property type="match status" value="1"/>
</dbReference>
<feature type="region of interest" description="Disordered" evidence="12">
    <location>
        <begin position="608"/>
        <end position="643"/>
    </location>
</feature>
<feature type="signal peptide" evidence="13">
    <location>
        <begin position="1"/>
        <end position="24"/>
    </location>
</feature>
<organism evidence="14 15">
    <name type="scientific">Paragonimus westermani</name>
    <dbReference type="NCBI Taxonomy" id="34504"/>
    <lineage>
        <taxon>Eukaryota</taxon>
        <taxon>Metazoa</taxon>
        <taxon>Spiralia</taxon>
        <taxon>Lophotrochozoa</taxon>
        <taxon>Platyhelminthes</taxon>
        <taxon>Trematoda</taxon>
        <taxon>Digenea</taxon>
        <taxon>Plagiorchiida</taxon>
        <taxon>Troglotremata</taxon>
        <taxon>Troglotrematidae</taxon>
        <taxon>Paragonimus</taxon>
    </lineage>
</organism>
<gene>
    <name evidence="14" type="ORF">P879_05020</name>
</gene>
<evidence type="ECO:0000256" key="8">
    <source>
        <dbReference type="ARBA" id="ARBA00023180"/>
    </source>
</evidence>
<reference evidence="14 15" key="1">
    <citation type="submission" date="2019-07" db="EMBL/GenBank/DDBJ databases">
        <title>Annotation for the trematode Paragonimus westermani.</title>
        <authorList>
            <person name="Choi Y.-J."/>
        </authorList>
    </citation>
    <scope>NUCLEOTIDE SEQUENCE [LARGE SCALE GENOMIC DNA]</scope>
    <source>
        <strain evidence="14">180907_Pwestermani</strain>
    </source>
</reference>
<keyword evidence="7" id="KW-0472">Membrane</keyword>
<dbReference type="GO" id="GO:0005576">
    <property type="term" value="C:extracellular region"/>
    <property type="evidence" value="ECO:0007669"/>
    <property type="project" value="TreeGrafter"/>
</dbReference>
<evidence type="ECO:0000256" key="11">
    <source>
        <dbReference type="RuleBase" id="RU003518"/>
    </source>
</evidence>
<dbReference type="GO" id="GO:0005886">
    <property type="term" value="C:plasma membrane"/>
    <property type="evidence" value="ECO:0007669"/>
    <property type="project" value="UniProtKB-SubCell"/>
</dbReference>
<dbReference type="GO" id="GO:0016477">
    <property type="term" value="P:cell migration"/>
    <property type="evidence" value="ECO:0007669"/>
    <property type="project" value="TreeGrafter"/>
</dbReference>
<dbReference type="Proteomes" id="UP000699462">
    <property type="component" value="Unassembled WGS sequence"/>
</dbReference>
<evidence type="ECO:0000256" key="13">
    <source>
        <dbReference type="SAM" id="SignalP"/>
    </source>
</evidence>
<dbReference type="InterPro" id="IPR001863">
    <property type="entry name" value="Glypican"/>
</dbReference>
<comment type="similarity">
    <text evidence="2 11">Belongs to the glypican family.</text>
</comment>
<comment type="caution">
    <text evidence="14">The sequence shown here is derived from an EMBL/GenBank/DDBJ whole genome shotgun (WGS) entry which is preliminary data.</text>
</comment>
<keyword evidence="15" id="KW-1185">Reference proteome</keyword>
<feature type="chain" id="PRO_5035867411" evidence="13">
    <location>
        <begin position="25"/>
        <end position="772"/>
    </location>
</feature>